<evidence type="ECO:0000313" key="3">
    <source>
        <dbReference type="Proteomes" id="UP000305848"/>
    </source>
</evidence>
<dbReference type="EMBL" id="SZQL01000001">
    <property type="protein sequence ID" value="TKK71527.1"/>
    <property type="molecule type" value="Genomic_DNA"/>
</dbReference>
<name>A0A4U3LCD8_9BACT</name>
<evidence type="ECO:0000313" key="2">
    <source>
        <dbReference type="EMBL" id="TKK71527.1"/>
    </source>
</evidence>
<gene>
    <name evidence="2" type="ORF">FC093_00430</name>
</gene>
<protein>
    <submittedName>
        <fullName evidence="2">Uncharacterized protein</fullName>
    </submittedName>
</protein>
<keyword evidence="1" id="KW-1133">Transmembrane helix</keyword>
<keyword evidence="3" id="KW-1185">Reference proteome</keyword>
<keyword evidence="1" id="KW-0472">Membrane</keyword>
<feature type="transmembrane region" description="Helical" evidence="1">
    <location>
        <begin position="500"/>
        <end position="521"/>
    </location>
</feature>
<feature type="transmembrane region" description="Helical" evidence="1">
    <location>
        <begin position="541"/>
        <end position="562"/>
    </location>
</feature>
<dbReference type="Proteomes" id="UP000305848">
    <property type="component" value="Unassembled WGS sequence"/>
</dbReference>
<reference evidence="2 3" key="1">
    <citation type="submission" date="2019-05" db="EMBL/GenBank/DDBJ databases">
        <title>Panacibacter sp. strain 17mud1-8 Genome sequencing and assembly.</title>
        <authorList>
            <person name="Chhetri G."/>
        </authorList>
    </citation>
    <scope>NUCLEOTIDE SEQUENCE [LARGE SCALE GENOMIC DNA]</scope>
    <source>
        <strain evidence="2 3">17mud1-8</strain>
    </source>
</reference>
<proteinExistence type="predicted"/>
<dbReference type="RefSeq" id="WP_137259767.1">
    <property type="nucleotide sequence ID" value="NZ_SZQL01000001.1"/>
</dbReference>
<keyword evidence="1" id="KW-0812">Transmembrane</keyword>
<comment type="caution">
    <text evidence="2">The sequence shown here is derived from an EMBL/GenBank/DDBJ whole genome shotgun (WGS) entry which is preliminary data.</text>
</comment>
<dbReference type="AlphaFoldDB" id="A0A4U3LCD8"/>
<dbReference type="OrthoDB" id="910911at2"/>
<organism evidence="2 3">
    <name type="scientific">Ilyomonas limi</name>
    <dbReference type="NCBI Taxonomy" id="2575867"/>
    <lineage>
        <taxon>Bacteria</taxon>
        <taxon>Pseudomonadati</taxon>
        <taxon>Bacteroidota</taxon>
        <taxon>Chitinophagia</taxon>
        <taxon>Chitinophagales</taxon>
        <taxon>Chitinophagaceae</taxon>
        <taxon>Ilyomonas</taxon>
    </lineage>
</organism>
<accession>A0A4U3LCD8</accession>
<evidence type="ECO:0000256" key="1">
    <source>
        <dbReference type="SAM" id="Phobius"/>
    </source>
</evidence>
<sequence>MQPLEHIDAQIKEAILVNGGDIDIADYPYIIKEAEAQGISRPELARRIRKVYESIDWRPYNKIDKLLEPIILKGSITGKEADAIVTASEQDLQRPKVENYILQNIKKRGFLPREKNAFEYDSFKNRWMTEEAWQRYQREKTAVEWLGEMAHSLEEMGDISLRKPEDARYFLRNTNYLVPSITMLTKSPSKADEFSKIIENEPNLDKRYLKVLYRLNRELPFRLNSQDFATINTLFDKTATGYALFVAASEQYSKGHIHIWLNETDAINADKLTGGFDYNSFLKFLYKINNTHPFYIGSLRFDSPEQLVQQAQTDASLWSKIAEAIMGGQIQAWLIGSGREEWVYAYNKQSAIINGYTIYTDAEKQLAAVQALIQIIDKNAPGPILVSDQQKVTLLSVEGSRTVHYTVHLRLVSAGFTKADIYIDNPIDGISLNNRYFTFWSQNGETDCLLTVTIAALQLIKNKTYTTNIHVDTAFQNLVIPLQVKVVFPLKAYLIQVLKYALFGALFFVLIRYITGILANQPSWFNAGVAAGSYSYLPQHYVAYFAGLVLLAGGLIGAIFLIRKWEKI</sequence>